<evidence type="ECO:0000256" key="12">
    <source>
        <dbReference type="ARBA" id="ARBA00023285"/>
    </source>
</evidence>
<evidence type="ECO:0000256" key="18">
    <source>
        <dbReference type="ARBA" id="ARBA00048898"/>
    </source>
</evidence>
<evidence type="ECO:0000256" key="17">
    <source>
        <dbReference type="ARBA" id="ARBA00048526"/>
    </source>
</evidence>
<dbReference type="PROSITE" id="PS51480">
    <property type="entry name" value="DHAL"/>
    <property type="match status" value="1"/>
</dbReference>
<dbReference type="GO" id="GO:0019200">
    <property type="term" value="F:carbohydrate kinase activity"/>
    <property type="evidence" value="ECO:0007669"/>
    <property type="project" value="UniProtKB-ARBA"/>
</dbReference>
<keyword evidence="7" id="KW-0808">Transferase</keyword>
<dbReference type="PANTHER" id="PTHR28629">
    <property type="entry name" value="TRIOKINASE/FMN CYCLASE"/>
    <property type="match status" value="1"/>
</dbReference>
<keyword evidence="12" id="KW-0170">Cobalt</keyword>
<evidence type="ECO:0000256" key="1">
    <source>
        <dbReference type="ARBA" id="ARBA00005007"/>
    </source>
</evidence>
<dbReference type="GO" id="GO:0004371">
    <property type="term" value="F:glycerone kinase activity"/>
    <property type="evidence" value="ECO:0007669"/>
    <property type="project" value="UniProtKB-EC"/>
</dbReference>
<dbReference type="PANTHER" id="PTHR28629:SF4">
    <property type="entry name" value="TRIOKINASE_FMN CYCLASE"/>
    <property type="match status" value="1"/>
</dbReference>
<evidence type="ECO:0000256" key="9">
    <source>
        <dbReference type="ARBA" id="ARBA00022777"/>
    </source>
</evidence>
<dbReference type="FunFam" id="3.40.50.10440:FF:000003">
    <property type="entry name" value="Homodimeric dihydroxyacetone kinase"/>
    <property type="match status" value="1"/>
</dbReference>
<dbReference type="Gene3D" id="3.30.1180.20">
    <property type="entry name" value="Dihydroxyacetone kinase, domain 2"/>
    <property type="match status" value="1"/>
</dbReference>
<dbReference type="Pfam" id="PF02734">
    <property type="entry name" value="Dak2"/>
    <property type="match status" value="1"/>
</dbReference>
<dbReference type="EC" id="4.6.1.15" evidence="5"/>
<dbReference type="InterPro" id="IPR004006">
    <property type="entry name" value="DhaK_dom"/>
</dbReference>
<evidence type="ECO:0000256" key="15">
    <source>
        <dbReference type="ARBA" id="ARBA00046681"/>
    </source>
</evidence>
<dbReference type="InterPro" id="IPR004007">
    <property type="entry name" value="DhaL_dom"/>
</dbReference>
<evidence type="ECO:0000256" key="13">
    <source>
        <dbReference type="ARBA" id="ARBA00032426"/>
    </source>
</evidence>
<organism evidence="21">
    <name type="scientific">Ixodes ricinus</name>
    <name type="common">Common tick</name>
    <name type="synonym">Acarus ricinus</name>
    <dbReference type="NCBI Taxonomy" id="34613"/>
    <lineage>
        <taxon>Eukaryota</taxon>
        <taxon>Metazoa</taxon>
        <taxon>Ecdysozoa</taxon>
        <taxon>Arthropoda</taxon>
        <taxon>Chelicerata</taxon>
        <taxon>Arachnida</taxon>
        <taxon>Acari</taxon>
        <taxon>Parasitiformes</taxon>
        <taxon>Ixodida</taxon>
        <taxon>Ixodoidea</taxon>
        <taxon>Ixodidae</taxon>
        <taxon>Ixodinae</taxon>
        <taxon>Ixodes</taxon>
    </lineage>
</organism>
<dbReference type="GO" id="GO:0034012">
    <property type="term" value="F:FAD-AMP lyase (cyclizing) activity"/>
    <property type="evidence" value="ECO:0007669"/>
    <property type="project" value="UniProtKB-EC"/>
</dbReference>
<dbReference type="GO" id="GO:0030246">
    <property type="term" value="F:carbohydrate binding"/>
    <property type="evidence" value="ECO:0007669"/>
    <property type="project" value="UniProtKB-ARBA"/>
</dbReference>
<dbReference type="Gene3D" id="1.25.40.340">
    <property type="match status" value="1"/>
</dbReference>
<dbReference type="InterPro" id="IPR050861">
    <property type="entry name" value="Dihydroxyacetone_Kinase"/>
</dbReference>
<comment type="similarity">
    <text evidence="2">Belongs to the dihydroxyacetone kinase (DAK) family.</text>
</comment>
<comment type="catalytic activity">
    <reaction evidence="17">
        <text>FAD = riboflavin cyclic-4',5'-phosphate + AMP + H(+)</text>
        <dbReference type="Rhea" id="RHEA:13729"/>
        <dbReference type="ChEBI" id="CHEBI:15378"/>
        <dbReference type="ChEBI" id="CHEBI:57692"/>
        <dbReference type="ChEBI" id="CHEBI:76202"/>
        <dbReference type="ChEBI" id="CHEBI:456215"/>
        <dbReference type="EC" id="4.6.1.15"/>
    </reaction>
</comment>
<dbReference type="EMBL" id="GEFM01002990">
    <property type="protein sequence ID" value="JAP72806.1"/>
    <property type="molecule type" value="mRNA"/>
</dbReference>
<comment type="function">
    <text evidence="14">Catalyzes both the phosphorylation of dihydroxyacetone and of glyceraldehyde, and the splitting of ribonucleoside diphosphate-X compounds among which FAD is the best substrate. Represses IFIH1-mediated cellular antiviral response.</text>
</comment>
<keyword evidence="10" id="KW-0067">ATP-binding</keyword>
<sequence length="604" mass="64556">MAREECKSPRDVPVARHKFINSPETCVHDSLQGFVAVNPGARLLRQCGAVVRHDFEQLGGRVTLVAGGGSGHEPGFSGFIGQGLLTAAVAGPIYTSPFSDNILATLRTVGANNKAGVLTFVCNYTGDRLTFGIAIEKARAEGIQVDMVLIAEDTALPHTFPSTGRRGLCGAVFMMKVAGAMADEMKSLKEIRTLIEERKKDMGTITVALTPCSIPGKEELLFNLPRDKMELGMGVHGEAGTARVPILSASETAQLLMDHLRCATSDHSLPLKKGDHVAVMLNNLGGLTTLEMNILAKEIIGYLESMGVCVVRAYSGFYMTSLESAGISVSVLKVDALLLRYLDASTNAPAWTKPYCPVGFERFTPADVPAVVPKRAEEHSLREADQVCVLGPEEQEKFRLAMVRACESLLVHEKELNKLDSECGDGDCGTTLASGAQGILAYLDSRPSLAYPGLVMAQLSHVASSSMGGTSGALYSLLFHGAAKAFTVLSGYDAWVAALEHGIKLVMKYSMAQVGDRTMLDTLDAALTELQKDPTRLDSVGVQRNLNEALKAMSAAVALTLSMKPRAGRATYVNPDLLKHVDPGARAVEVWLGRAIRSVITPSP</sequence>
<comment type="pathway">
    <text evidence="1">Carbohydrate metabolism.</text>
</comment>
<evidence type="ECO:0000256" key="14">
    <source>
        <dbReference type="ARBA" id="ARBA00045490"/>
    </source>
</evidence>
<evidence type="ECO:0000256" key="5">
    <source>
        <dbReference type="ARBA" id="ARBA00012578"/>
    </source>
</evidence>
<dbReference type="GO" id="GO:0050354">
    <property type="term" value="F:triokinase activity"/>
    <property type="evidence" value="ECO:0007669"/>
    <property type="project" value="UniProtKB-EC"/>
</dbReference>
<evidence type="ECO:0000259" key="20">
    <source>
        <dbReference type="PROSITE" id="PS51481"/>
    </source>
</evidence>
<feature type="domain" description="DhaK" evidence="20">
    <location>
        <begin position="22"/>
        <end position="351"/>
    </location>
</feature>
<name>A0A131Y435_IXORI</name>
<dbReference type="Pfam" id="PF02733">
    <property type="entry name" value="Dak1"/>
    <property type="match status" value="1"/>
</dbReference>
<comment type="subunit">
    <text evidence="15">Homodimer. Interacts with IFIH1 (via the CARD domains), the interaction is inhibited by viral infection.</text>
</comment>
<dbReference type="EC" id="2.7.1.29" evidence="3"/>
<keyword evidence="8" id="KW-0547">Nucleotide-binding</keyword>
<evidence type="ECO:0000256" key="4">
    <source>
        <dbReference type="ARBA" id="ARBA00012110"/>
    </source>
</evidence>
<evidence type="ECO:0000256" key="8">
    <source>
        <dbReference type="ARBA" id="ARBA00022741"/>
    </source>
</evidence>
<comment type="catalytic activity">
    <reaction evidence="18">
        <text>dihydroxyacetone + ATP = dihydroxyacetone phosphate + ADP + H(+)</text>
        <dbReference type="Rhea" id="RHEA:15773"/>
        <dbReference type="ChEBI" id="CHEBI:15378"/>
        <dbReference type="ChEBI" id="CHEBI:16016"/>
        <dbReference type="ChEBI" id="CHEBI:30616"/>
        <dbReference type="ChEBI" id="CHEBI:57642"/>
        <dbReference type="ChEBI" id="CHEBI:456216"/>
        <dbReference type="EC" id="2.7.1.29"/>
    </reaction>
</comment>
<evidence type="ECO:0000256" key="16">
    <source>
        <dbReference type="ARBA" id="ARBA00047974"/>
    </source>
</evidence>
<dbReference type="GO" id="GO:0071322">
    <property type="term" value="P:cellular response to carbohydrate stimulus"/>
    <property type="evidence" value="ECO:0007669"/>
    <property type="project" value="UniProtKB-ARBA"/>
</dbReference>
<dbReference type="GO" id="GO:0019563">
    <property type="term" value="P:glycerol catabolic process"/>
    <property type="evidence" value="ECO:0007669"/>
    <property type="project" value="TreeGrafter"/>
</dbReference>
<feature type="domain" description="DhaL" evidence="19">
    <location>
        <begin position="396"/>
        <end position="597"/>
    </location>
</feature>
<dbReference type="EC" id="2.7.1.28" evidence="4"/>
<dbReference type="GO" id="GO:0005524">
    <property type="term" value="F:ATP binding"/>
    <property type="evidence" value="ECO:0007669"/>
    <property type="project" value="UniProtKB-KW"/>
</dbReference>
<dbReference type="PROSITE" id="PS51481">
    <property type="entry name" value="DHAK"/>
    <property type="match status" value="1"/>
</dbReference>
<dbReference type="Gene3D" id="3.40.50.10440">
    <property type="entry name" value="Dihydroxyacetone kinase, domain 1"/>
    <property type="match status" value="1"/>
</dbReference>
<proteinExistence type="evidence at transcript level"/>
<dbReference type="AlphaFoldDB" id="A0A131Y435"/>
<protein>
    <recommendedName>
        <fullName evidence="6">Triokinase/FMN cyclase</fullName>
        <ecNumber evidence="4">2.7.1.28</ecNumber>
        <ecNumber evidence="3">2.7.1.29</ecNumber>
        <ecNumber evidence="5">4.6.1.15</ecNumber>
    </recommendedName>
    <alternativeName>
        <fullName evidence="13">Bifunctional ATP-dependent dihydroxyacetone kinase/FAD-AMP lyase (cyclizing)</fullName>
    </alternativeName>
</protein>
<dbReference type="SUPFAM" id="SSF82549">
    <property type="entry name" value="DAK1/DegV-like"/>
    <property type="match status" value="1"/>
</dbReference>
<dbReference type="FunFam" id="3.30.1180.20:FF:000001">
    <property type="entry name" value="Dihydroxyacetone kinase 1"/>
    <property type="match status" value="1"/>
</dbReference>
<evidence type="ECO:0000313" key="21">
    <source>
        <dbReference type="EMBL" id="JAP72806.1"/>
    </source>
</evidence>
<accession>A0A131Y435</accession>
<evidence type="ECO:0000256" key="2">
    <source>
        <dbReference type="ARBA" id="ARBA00008757"/>
    </source>
</evidence>
<dbReference type="GO" id="GO:0009758">
    <property type="term" value="P:carbohydrate utilization"/>
    <property type="evidence" value="ECO:0007669"/>
    <property type="project" value="UniProtKB-ARBA"/>
</dbReference>
<evidence type="ECO:0000256" key="11">
    <source>
        <dbReference type="ARBA" id="ARBA00023277"/>
    </source>
</evidence>
<keyword evidence="9 21" id="KW-0418">Kinase</keyword>
<dbReference type="SMART" id="SM01120">
    <property type="entry name" value="Dak2"/>
    <property type="match status" value="1"/>
</dbReference>
<evidence type="ECO:0000259" key="19">
    <source>
        <dbReference type="PROSITE" id="PS51480"/>
    </source>
</evidence>
<evidence type="ECO:0000256" key="10">
    <source>
        <dbReference type="ARBA" id="ARBA00022840"/>
    </source>
</evidence>
<evidence type="ECO:0000256" key="7">
    <source>
        <dbReference type="ARBA" id="ARBA00022679"/>
    </source>
</evidence>
<reference evidence="21" key="1">
    <citation type="submission" date="2016-02" db="EMBL/GenBank/DDBJ databases">
        <title>RNAseq analyses of the midgut from blood- or serum-fed Ixodes ricinus ticks.</title>
        <authorList>
            <person name="Perner J."/>
            <person name="Provaznik J."/>
            <person name="Schrenkova J."/>
            <person name="Urbanova V."/>
            <person name="Ribeiro J.M."/>
            <person name="Kopacek P."/>
        </authorList>
    </citation>
    <scope>NUCLEOTIDE SEQUENCE</scope>
    <source>
        <tissue evidence="21">Gut</tissue>
    </source>
</reference>
<comment type="catalytic activity">
    <reaction evidence="16">
        <text>D-glyceraldehyde + ATP = D-glyceraldehyde 3-phosphate + ADP + H(+)</text>
        <dbReference type="Rhea" id="RHEA:13941"/>
        <dbReference type="ChEBI" id="CHEBI:15378"/>
        <dbReference type="ChEBI" id="CHEBI:17378"/>
        <dbReference type="ChEBI" id="CHEBI:30616"/>
        <dbReference type="ChEBI" id="CHEBI:59776"/>
        <dbReference type="ChEBI" id="CHEBI:456216"/>
        <dbReference type="EC" id="2.7.1.28"/>
    </reaction>
</comment>
<evidence type="ECO:0000256" key="3">
    <source>
        <dbReference type="ARBA" id="ARBA00012107"/>
    </source>
</evidence>
<dbReference type="SUPFAM" id="SSF101473">
    <property type="entry name" value="DhaL-like"/>
    <property type="match status" value="1"/>
</dbReference>
<evidence type="ECO:0000256" key="6">
    <source>
        <dbReference type="ARBA" id="ARBA00018932"/>
    </source>
</evidence>
<keyword evidence="11" id="KW-0119">Carbohydrate metabolism</keyword>
<dbReference type="GO" id="GO:0005829">
    <property type="term" value="C:cytosol"/>
    <property type="evidence" value="ECO:0007669"/>
    <property type="project" value="TreeGrafter"/>
</dbReference>
<dbReference type="FunFam" id="1.25.40.340:FF:000002">
    <property type="entry name" value="Dihydroxyacetone kinase, L subunit"/>
    <property type="match status" value="1"/>
</dbReference>
<dbReference type="InterPro" id="IPR036117">
    <property type="entry name" value="DhaL_dom_sf"/>
</dbReference>